<evidence type="ECO:0000313" key="2">
    <source>
        <dbReference type="EMBL" id="MCC0096658.1"/>
    </source>
</evidence>
<dbReference type="EMBL" id="JAINUL010000001">
    <property type="protein sequence ID" value="MCC0096658.1"/>
    <property type="molecule type" value="Genomic_DNA"/>
</dbReference>
<evidence type="ECO:0000256" key="1">
    <source>
        <dbReference type="SAM" id="MobiDB-lite"/>
    </source>
</evidence>
<dbReference type="RefSeq" id="WP_229337155.1">
    <property type="nucleotide sequence ID" value="NZ_JAINUL010000001.1"/>
</dbReference>
<evidence type="ECO:0000313" key="3">
    <source>
        <dbReference type="Proteomes" id="UP001520654"/>
    </source>
</evidence>
<organism evidence="2 3">
    <name type="scientific">Streptomyces flavotricini</name>
    <dbReference type="NCBI Taxonomy" id="66888"/>
    <lineage>
        <taxon>Bacteria</taxon>
        <taxon>Bacillati</taxon>
        <taxon>Actinomycetota</taxon>
        <taxon>Actinomycetes</taxon>
        <taxon>Kitasatosporales</taxon>
        <taxon>Streptomycetaceae</taxon>
        <taxon>Streptomyces</taxon>
    </lineage>
</organism>
<feature type="region of interest" description="Disordered" evidence="1">
    <location>
        <begin position="86"/>
        <end position="123"/>
    </location>
</feature>
<name>A0ABS8E6T2_9ACTN</name>
<accession>A0ABS8E6T2</accession>
<sequence length="123" mass="11827">MVTVRETRAAARMIGRRNALRHLASGVGTSPVAACGGKGRDGSPAAAGTAGTPTAAAGTTAGASSPAPSAASSGVVARAFDAFIKGDRNLESTTPSGETAKGKATLNADRGGKSGWTPATAGC</sequence>
<reference evidence="2 3" key="1">
    <citation type="submission" date="2021-08" db="EMBL/GenBank/DDBJ databases">
        <title>Genomic Architecture of Streptomyces flavotricini NGL1 and Streptomyces erythrochromogenes HMS4 With Differential Plant Beneficial attributes and laccase production capabilities.</title>
        <authorList>
            <person name="Salwan R."/>
            <person name="Kaur R."/>
            <person name="Sharma V."/>
        </authorList>
    </citation>
    <scope>NUCLEOTIDE SEQUENCE [LARGE SCALE GENOMIC DNA]</scope>
    <source>
        <strain evidence="2 3">NGL1</strain>
    </source>
</reference>
<proteinExistence type="predicted"/>
<feature type="compositionally biased region" description="Low complexity" evidence="1">
    <location>
        <begin position="42"/>
        <end position="72"/>
    </location>
</feature>
<comment type="caution">
    <text evidence="2">The sequence shown here is derived from an EMBL/GenBank/DDBJ whole genome shotgun (WGS) entry which is preliminary data.</text>
</comment>
<keyword evidence="3" id="KW-1185">Reference proteome</keyword>
<gene>
    <name evidence="2" type="ORF">K7B10_18080</name>
</gene>
<feature type="region of interest" description="Disordered" evidence="1">
    <location>
        <begin position="27"/>
        <end position="72"/>
    </location>
</feature>
<dbReference type="Proteomes" id="UP001520654">
    <property type="component" value="Unassembled WGS sequence"/>
</dbReference>
<protein>
    <submittedName>
        <fullName evidence="2">Uncharacterized protein</fullName>
    </submittedName>
</protein>